<organism evidence="2">
    <name type="scientific">marine metagenome</name>
    <dbReference type="NCBI Taxonomy" id="408172"/>
    <lineage>
        <taxon>unclassified sequences</taxon>
        <taxon>metagenomes</taxon>
        <taxon>ecological metagenomes</taxon>
    </lineage>
</organism>
<dbReference type="Gene3D" id="2.60.40.10">
    <property type="entry name" value="Immunoglobulins"/>
    <property type="match status" value="1"/>
</dbReference>
<dbReference type="PANTHER" id="PTHR37836">
    <property type="entry name" value="LMO1036 PROTEIN"/>
    <property type="match status" value="1"/>
</dbReference>
<dbReference type="Gene3D" id="3.20.20.80">
    <property type="entry name" value="Glycosidases"/>
    <property type="match status" value="1"/>
</dbReference>
<proteinExistence type="predicted"/>
<dbReference type="InterPro" id="IPR032260">
    <property type="entry name" value="DUF5060"/>
</dbReference>
<feature type="non-terminal residue" evidence="2">
    <location>
        <position position="175"/>
    </location>
</feature>
<dbReference type="EMBL" id="UINC01194246">
    <property type="protein sequence ID" value="SVE10245.1"/>
    <property type="molecule type" value="Genomic_DNA"/>
</dbReference>
<evidence type="ECO:0000313" key="2">
    <source>
        <dbReference type="EMBL" id="SVE10245.1"/>
    </source>
</evidence>
<sequence>VEKWGLFEVELTGPTEGNPFVDVQLSAEFKNGDTTIKAPGFYDGDGTYKIRFMPSVEGEWSYASKSDASALDGQTGSFTCTAPAEGNHGPVRVRNQHHFGYEDGTSYFSFGTTCYAWVHQGDALEEQTLKTLETAGFNKLRMCVFPKDYIFNKNEPEYYPFEKQGDGWDFSRYDI</sequence>
<feature type="domain" description="DUF5060" evidence="1">
    <location>
        <begin position="1"/>
        <end position="66"/>
    </location>
</feature>
<accession>A0A383AST9</accession>
<dbReference type="InterPro" id="IPR013783">
    <property type="entry name" value="Ig-like_fold"/>
</dbReference>
<dbReference type="AlphaFoldDB" id="A0A383AST9"/>
<dbReference type="Pfam" id="PF16586">
    <property type="entry name" value="DUF5060"/>
    <property type="match status" value="1"/>
</dbReference>
<evidence type="ECO:0000259" key="1">
    <source>
        <dbReference type="Pfam" id="PF16586"/>
    </source>
</evidence>
<name>A0A383AST9_9ZZZZ</name>
<protein>
    <recommendedName>
        <fullName evidence="1">DUF5060 domain-containing protein</fullName>
    </recommendedName>
</protein>
<gene>
    <name evidence="2" type="ORF">METZ01_LOCUS463099</name>
</gene>
<dbReference type="PANTHER" id="PTHR37836:SF2">
    <property type="entry name" value="DUF4038 DOMAIN-CONTAINING PROTEIN"/>
    <property type="match status" value="1"/>
</dbReference>
<feature type="non-terminal residue" evidence="2">
    <location>
        <position position="1"/>
    </location>
</feature>
<reference evidence="2" key="1">
    <citation type="submission" date="2018-05" db="EMBL/GenBank/DDBJ databases">
        <authorList>
            <person name="Lanie J.A."/>
            <person name="Ng W.-L."/>
            <person name="Kazmierczak K.M."/>
            <person name="Andrzejewski T.M."/>
            <person name="Davidsen T.M."/>
            <person name="Wayne K.J."/>
            <person name="Tettelin H."/>
            <person name="Glass J.I."/>
            <person name="Rusch D."/>
            <person name="Podicherti R."/>
            <person name="Tsui H.-C.T."/>
            <person name="Winkler M.E."/>
        </authorList>
    </citation>
    <scope>NUCLEOTIDE SEQUENCE</scope>
</reference>